<evidence type="ECO:0000313" key="2">
    <source>
        <dbReference type="Proteomes" id="UP000070449"/>
    </source>
</evidence>
<protein>
    <submittedName>
        <fullName evidence="1">Uncharacterized protein</fullName>
    </submittedName>
</protein>
<dbReference type="AlphaFoldDB" id="A0A136KE68"/>
<gene>
    <name evidence="1" type="ORF">UZ20_WS6002001167</name>
</gene>
<dbReference type="Proteomes" id="UP000070449">
    <property type="component" value="Unassembled WGS sequence"/>
</dbReference>
<sequence length="157" mass="17400">MKVTSLLSRYTSKIKYPIPNSRPVEMNDPIIPYIAPSRINGALINQTLPPTSCMIPISSCRLKVRNSTVSSVKKKITISSSPIIMLPPRRSAWNKERIVSIVSWLNLTVKMSELVFCSSSRRLIMLSASLILSSLIPRLAGRTFSRILSATCGLVLI</sequence>
<name>A0A136KE68_9BACT</name>
<proteinExistence type="predicted"/>
<dbReference type="EMBL" id="JYPD01000032">
    <property type="protein sequence ID" value="KXK07658.1"/>
    <property type="molecule type" value="Genomic_DNA"/>
</dbReference>
<accession>A0A136KE68</accession>
<dbReference type="STRING" id="1617427.UZ20_WS6002001167"/>
<reference evidence="1 2" key="1">
    <citation type="submission" date="2015-02" db="EMBL/GenBank/DDBJ databases">
        <title>Improved understanding of the partial-nitritation anammox process through 23 genomes representing the majority of the microbial community.</title>
        <authorList>
            <person name="Speth D.R."/>
            <person name="In T Zandt M."/>
            <person name="Guerrero Cruz S."/>
            <person name="Jetten M.S."/>
            <person name="Dutilh B.E."/>
        </authorList>
    </citation>
    <scope>NUCLEOTIDE SEQUENCE [LARGE SCALE GENOMIC DNA]</scope>
    <source>
        <strain evidence="1">OLB21</strain>
    </source>
</reference>
<evidence type="ECO:0000313" key="1">
    <source>
        <dbReference type="EMBL" id="KXK07658.1"/>
    </source>
</evidence>
<comment type="caution">
    <text evidence="1">The sequence shown here is derived from an EMBL/GenBank/DDBJ whole genome shotgun (WGS) entry which is preliminary data.</text>
</comment>
<organism evidence="1 2">
    <name type="scientific">candidate division WS6 bacterium OLB21</name>
    <dbReference type="NCBI Taxonomy" id="1617427"/>
    <lineage>
        <taxon>Bacteria</taxon>
        <taxon>Candidatus Dojkabacteria</taxon>
    </lineage>
</organism>